<dbReference type="PANTHER" id="PTHR13812">
    <property type="entry name" value="KETIMINE REDUCTASE MU-CRYSTALLIN"/>
    <property type="match status" value="1"/>
</dbReference>
<dbReference type="Pfam" id="PF02423">
    <property type="entry name" value="OCD_Mu_crystall"/>
    <property type="match status" value="1"/>
</dbReference>
<comment type="caution">
    <text evidence="1">The sequence shown here is derived from an EMBL/GenBank/DDBJ whole genome shotgun (WGS) entry which is preliminary data.</text>
</comment>
<keyword evidence="2" id="KW-1185">Reference proteome</keyword>
<organism evidence="1 2">
    <name type="scientific">Limobrevibacterium gyesilva</name>
    <dbReference type="NCBI Taxonomy" id="2991712"/>
    <lineage>
        <taxon>Bacteria</taxon>
        <taxon>Pseudomonadati</taxon>
        <taxon>Pseudomonadota</taxon>
        <taxon>Alphaproteobacteria</taxon>
        <taxon>Acetobacterales</taxon>
        <taxon>Acetobacteraceae</taxon>
        <taxon>Limobrevibacterium</taxon>
    </lineage>
</organism>
<dbReference type="Proteomes" id="UP001165679">
    <property type="component" value="Unassembled WGS sequence"/>
</dbReference>
<dbReference type="Gene3D" id="3.30.1780.10">
    <property type="entry name" value="ornithine cyclodeaminase, domain 1"/>
    <property type="match status" value="1"/>
</dbReference>
<dbReference type="PIRSF" id="PIRSF001439">
    <property type="entry name" value="CryM"/>
    <property type="match status" value="1"/>
</dbReference>
<reference evidence="1" key="1">
    <citation type="submission" date="2022-09" db="EMBL/GenBank/DDBJ databases">
        <title>Rhodovastum sp. nov. RN2-1 isolated from soil in Seongnam, South Korea.</title>
        <authorList>
            <person name="Le N.T."/>
        </authorList>
    </citation>
    <scope>NUCLEOTIDE SEQUENCE</scope>
    <source>
        <strain evidence="1">RN2-1</strain>
    </source>
</reference>
<evidence type="ECO:0000313" key="1">
    <source>
        <dbReference type="EMBL" id="MCW3474452.1"/>
    </source>
</evidence>
<dbReference type="PANTHER" id="PTHR13812:SF19">
    <property type="entry name" value="KETIMINE REDUCTASE MU-CRYSTALLIN"/>
    <property type="match status" value="1"/>
</dbReference>
<dbReference type="RefSeq" id="WP_264713087.1">
    <property type="nucleotide sequence ID" value="NZ_JAPDNT010000003.1"/>
</dbReference>
<dbReference type="InterPro" id="IPR003462">
    <property type="entry name" value="ODC_Mu_crystall"/>
</dbReference>
<sequence>MRILTRADITALVDVAALIAPVAAAMQRVSEGRAELPLRSVVPVGGGNRLGVMPGALGDPPVYGAKLLSLFPDNPKHGRSSHAGLMLIFDPETGLVRACMDASELTALRTAAASAVATQALARADAATLAIIGCGEQAHSHLAAMRAVRPLRRVVVWGRDPANAEAFARRHGIDTADTLAAAVAQADIVCTVTAARTPLLQPDMLHAGLHVNAVGASVPVMQEIATGCVPAVDLFTDYKPSLEAQAAEVIDARRQGLIGPDHRITEIGDVLRGAEPGRRDAAAITLYRSLGVAAQDLAAAQFVLARAEQAQRGIVVEMA</sequence>
<accession>A0AA42CGZ0</accession>
<protein>
    <submittedName>
        <fullName evidence="1">Ornithine cyclodeaminase family protein</fullName>
    </submittedName>
</protein>
<dbReference type="EMBL" id="JAPDNT010000003">
    <property type="protein sequence ID" value="MCW3474452.1"/>
    <property type="molecule type" value="Genomic_DNA"/>
</dbReference>
<dbReference type="InterPro" id="IPR036291">
    <property type="entry name" value="NAD(P)-bd_dom_sf"/>
</dbReference>
<name>A0AA42CGZ0_9PROT</name>
<dbReference type="InterPro" id="IPR023401">
    <property type="entry name" value="ODC_N"/>
</dbReference>
<proteinExistence type="predicted"/>
<reference evidence="1" key="2">
    <citation type="submission" date="2022-10" db="EMBL/GenBank/DDBJ databases">
        <authorList>
            <person name="Trinh H.N."/>
        </authorList>
    </citation>
    <scope>NUCLEOTIDE SEQUENCE</scope>
    <source>
        <strain evidence="1">RN2-1</strain>
    </source>
</reference>
<dbReference type="AlphaFoldDB" id="A0AA42CGZ0"/>
<evidence type="ECO:0000313" key="2">
    <source>
        <dbReference type="Proteomes" id="UP001165679"/>
    </source>
</evidence>
<dbReference type="GO" id="GO:0005737">
    <property type="term" value="C:cytoplasm"/>
    <property type="evidence" value="ECO:0007669"/>
    <property type="project" value="TreeGrafter"/>
</dbReference>
<dbReference type="SUPFAM" id="SSF51735">
    <property type="entry name" value="NAD(P)-binding Rossmann-fold domains"/>
    <property type="match status" value="1"/>
</dbReference>
<dbReference type="Gene3D" id="3.40.50.720">
    <property type="entry name" value="NAD(P)-binding Rossmann-like Domain"/>
    <property type="match status" value="1"/>
</dbReference>
<gene>
    <name evidence="1" type="ORF">OL599_07635</name>
</gene>